<accession>A0AAJ0MJB4</accession>
<evidence type="ECO:0000313" key="1">
    <source>
        <dbReference type="EMBL" id="KAK3362313.1"/>
    </source>
</evidence>
<comment type="caution">
    <text evidence="1">The sequence shown here is derived from an EMBL/GenBank/DDBJ whole genome shotgun (WGS) entry which is preliminary data.</text>
</comment>
<keyword evidence="2" id="KW-1185">Reference proteome</keyword>
<dbReference type="AlphaFoldDB" id="A0AAJ0MJB4"/>
<gene>
    <name evidence="1" type="ORF">B0T25DRAFT_3286</name>
</gene>
<reference evidence="1" key="2">
    <citation type="submission" date="2023-06" db="EMBL/GenBank/DDBJ databases">
        <authorList>
            <consortium name="Lawrence Berkeley National Laboratory"/>
            <person name="Haridas S."/>
            <person name="Hensen N."/>
            <person name="Bonometti L."/>
            <person name="Westerberg I."/>
            <person name="Brannstrom I.O."/>
            <person name="Guillou S."/>
            <person name="Cros-Aarteil S."/>
            <person name="Calhoun S."/>
            <person name="Kuo A."/>
            <person name="Mondo S."/>
            <person name="Pangilinan J."/>
            <person name="Riley R."/>
            <person name="Labutti K."/>
            <person name="Andreopoulos B."/>
            <person name="Lipzen A."/>
            <person name="Chen C."/>
            <person name="Yanf M."/>
            <person name="Daum C."/>
            <person name="Ng V."/>
            <person name="Clum A."/>
            <person name="Steindorff A."/>
            <person name="Ohm R."/>
            <person name="Martin F."/>
            <person name="Silar P."/>
            <person name="Natvig D."/>
            <person name="Lalanne C."/>
            <person name="Gautier V."/>
            <person name="Ament-Velasquez S.L."/>
            <person name="Kruys A."/>
            <person name="Hutchinson M.I."/>
            <person name="Powell A.J."/>
            <person name="Barry K."/>
            <person name="Miller A.N."/>
            <person name="Grigoriev I.V."/>
            <person name="Debuchy R."/>
            <person name="Gladieux P."/>
            <person name="Thoren M.H."/>
            <person name="Johannesson H."/>
        </authorList>
    </citation>
    <scope>NUCLEOTIDE SEQUENCE</scope>
    <source>
        <strain evidence="1">CBS 955.72</strain>
    </source>
</reference>
<dbReference type="Proteomes" id="UP001275084">
    <property type="component" value="Unassembled WGS sequence"/>
</dbReference>
<sequence>MLREIISRRGTRTGLSLPLRYLLAASCQSCSHSFPDTLPTCVRRVYIHRVTSRLHWVRKLGLDLHGHWSFVLFFLPKVRRPEATSTGPIARPKPVVACKQNPCWGARNVLVPQLGPIPWHERSALS</sequence>
<evidence type="ECO:0000313" key="2">
    <source>
        <dbReference type="Proteomes" id="UP001275084"/>
    </source>
</evidence>
<organism evidence="1 2">
    <name type="scientific">Lasiosphaeria hispida</name>
    <dbReference type="NCBI Taxonomy" id="260671"/>
    <lineage>
        <taxon>Eukaryota</taxon>
        <taxon>Fungi</taxon>
        <taxon>Dikarya</taxon>
        <taxon>Ascomycota</taxon>
        <taxon>Pezizomycotina</taxon>
        <taxon>Sordariomycetes</taxon>
        <taxon>Sordariomycetidae</taxon>
        <taxon>Sordariales</taxon>
        <taxon>Lasiosphaeriaceae</taxon>
        <taxon>Lasiosphaeria</taxon>
    </lineage>
</organism>
<name>A0AAJ0MJB4_9PEZI</name>
<protein>
    <submittedName>
        <fullName evidence="1">Uncharacterized protein</fullName>
    </submittedName>
</protein>
<reference evidence="1" key="1">
    <citation type="journal article" date="2023" name="Mol. Phylogenet. Evol.">
        <title>Genome-scale phylogeny and comparative genomics of the fungal order Sordariales.</title>
        <authorList>
            <person name="Hensen N."/>
            <person name="Bonometti L."/>
            <person name="Westerberg I."/>
            <person name="Brannstrom I.O."/>
            <person name="Guillou S."/>
            <person name="Cros-Aarteil S."/>
            <person name="Calhoun S."/>
            <person name="Haridas S."/>
            <person name="Kuo A."/>
            <person name="Mondo S."/>
            <person name="Pangilinan J."/>
            <person name="Riley R."/>
            <person name="LaButti K."/>
            <person name="Andreopoulos B."/>
            <person name="Lipzen A."/>
            <person name="Chen C."/>
            <person name="Yan M."/>
            <person name="Daum C."/>
            <person name="Ng V."/>
            <person name="Clum A."/>
            <person name="Steindorff A."/>
            <person name="Ohm R.A."/>
            <person name="Martin F."/>
            <person name="Silar P."/>
            <person name="Natvig D.O."/>
            <person name="Lalanne C."/>
            <person name="Gautier V."/>
            <person name="Ament-Velasquez S.L."/>
            <person name="Kruys A."/>
            <person name="Hutchinson M.I."/>
            <person name="Powell A.J."/>
            <person name="Barry K."/>
            <person name="Miller A.N."/>
            <person name="Grigoriev I.V."/>
            <person name="Debuchy R."/>
            <person name="Gladieux P."/>
            <person name="Hiltunen Thoren M."/>
            <person name="Johannesson H."/>
        </authorList>
    </citation>
    <scope>NUCLEOTIDE SEQUENCE</scope>
    <source>
        <strain evidence="1">CBS 955.72</strain>
    </source>
</reference>
<dbReference type="EMBL" id="JAUIQD010000001">
    <property type="protein sequence ID" value="KAK3362313.1"/>
    <property type="molecule type" value="Genomic_DNA"/>
</dbReference>
<proteinExistence type="predicted"/>